<evidence type="ECO:0000256" key="8">
    <source>
        <dbReference type="SAM" id="Phobius"/>
    </source>
</evidence>
<evidence type="ECO:0000256" key="7">
    <source>
        <dbReference type="ARBA" id="ARBA00023136"/>
    </source>
</evidence>
<feature type="transmembrane region" description="Helical" evidence="8">
    <location>
        <begin position="137"/>
        <end position="155"/>
    </location>
</feature>
<comment type="similarity">
    <text evidence="2">Belongs to the CitM (TC 2.A.11) transporter family.</text>
</comment>
<reference evidence="10" key="1">
    <citation type="submission" date="2023-03" db="EMBL/GenBank/DDBJ databases">
        <title>Edaphobacter sp.</title>
        <authorList>
            <person name="Huber K.J."/>
            <person name="Papendorf J."/>
            <person name="Pilke C."/>
            <person name="Bunk B."/>
            <person name="Sproeer C."/>
            <person name="Pester M."/>
        </authorList>
    </citation>
    <scope>NUCLEOTIDE SEQUENCE</scope>
    <source>
        <strain evidence="10">DSM 110680</strain>
    </source>
</reference>
<feature type="transmembrane region" description="Helical" evidence="8">
    <location>
        <begin position="392"/>
        <end position="414"/>
    </location>
</feature>
<dbReference type="GO" id="GO:0015105">
    <property type="term" value="F:arsenite transmembrane transporter activity"/>
    <property type="evidence" value="ECO:0007669"/>
    <property type="project" value="InterPro"/>
</dbReference>
<dbReference type="InterPro" id="IPR004680">
    <property type="entry name" value="Cit_transptr-like_dom"/>
</dbReference>
<dbReference type="PANTHER" id="PTHR43302">
    <property type="entry name" value="TRANSPORTER ARSB-RELATED"/>
    <property type="match status" value="1"/>
</dbReference>
<dbReference type="GO" id="GO:0005886">
    <property type="term" value="C:plasma membrane"/>
    <property type="evidence" value="ECO:0007669"/>
    <property type="project" value="UniProtKB-SubCell"/>
</dbReference>
<protein>
    <submittedName>
        <fullName evidence="10">Arsenic transporter</fullName>
    </submittedName>
</protein>
<evidence type="ECO:0000256" key="6">
    <source>
        <dbReference type="ARBA" id="ARBA00022989"/>
    </source>
</evidence>
<feature type="transmembrane region" description="Helical" evidence="8">
    <location>
        <begin position="98"/>
        <end position="125"/>
    </location>
</feature>
<evidence type="ECO:0000256" key="5">
    <source>
        <dbReference type="ARBA" id="ARBA00022692"/>
    </source>
</evidence>
<keyword evidence="5 8" id="KW-0812">Transmembrane</keyword>
<feature type="transmembrane region" description="Helical" evidence="8">
    <location>
        <begin position="242"/>
        <end position="260"/>
    </location>
</feature>
<feature type="transmembrane region" description="Helical" evidence="8">
    <location>
        <begin position="175"/>
        <end position="196"/>
    </location>
</feature>
<comment type="subcellular location">
    <subcellularLocation>
        <location evidence="1">Cell membrane</location>
        <topology evidence="1">Multi-pass membrane protein</topology>
    </subcellularLocation>
</comment>
<dbReference type="InterPro" id="IPR000802">
    <property type="entry name" value="Arsenical_pump_ArsB"/>
</dbReference>
<dbReference type="AlphaFoldDB" id="A0AAU7DHS2"/>
<evidence type="ECO:0000256" key="3">
    <source>
        <dbReference type="ARBA" id="ARBA00022448"/>
    </source>
</evidence>
<evidence type="ECO:0000259" key="9">
    <source>
        <dbReference type="Pfam" id="PF03600"/>
    </source>
</evidence>
<feature type="transmembrane region" description="Helical" evidence="8">
    <location>
        <begin position="272"/>
        <end position="296"/>
    </location>
</feature>
<proteinExistence type="inferred from homology"/>
<feature type="transmembrane region" description="Helical" evidence="8">
    <location>
        <begin position="27"/>
        <end position="47"/>
    </location>
</feature>
<gene>
    <name evidence="10" type="ORF">P8935_19780</name>
</gene>
<dbReference type="PANTHER" id="PTHR43302:SF5">
    <property type="entry name" value="TRANSPORTER ARSB-RELATED"/>
    <property type="match status" value="1"/>
</dbReference>
<dbReference type="CDD" id="cd01118">
    <property type="entry name" value="ArsB_permease"/>
    <property type="match status" value="1"/>
</dbReference>
<sequence>MAHVAIWCISALSIALMLFRPFGVPEFVWTTAGALLLCVLRLIPLRLAGHAVAEGMDVYLFLTGMMLLSELAKTNGVFDWLANIAVKRANGSSRHLFTLIYGVGTVVTIFMSNDATAVVLTPAVLSAVKHAKAKPMPYLLTCAMIANAASFVLPISNPANLVVFRASMPPLMKWLAMFIGPSIISIIATYFLLRWFSRNDLDAPCDGASVDVKLTSLGKVSLFGIFAVAGVLLIASALKVDLGLPTCVAALVVASLVLIMGRSNPVRLVREISWTVLPLVAALFVIVEAVKSAGALQMLQAATEHATQWPRVESGLALAVAVGFGTNLVNNLPLGLIAGATLHSMTLRPLLSQAVLIGIDLGPNLSITGSLATILWLIAIRREGMHVSAWQFLKAGMLIMPISLVLAIGGALLFGGQ</sequence>
<keyword evidence="6 8" id="KW-1133">Transmembrane helix</keyword>
<feature type="domain" description="Citrate transporter-like" evidence="9">
    <location>
        <begin position="21"/>
        <end position="345"/>
    </location>
</feature>
<dbReference type="PRINTS" id="PR00758">
    <property type="entry name" value="ARSENICPUMP"/>
</dbReference>
<accession>A0AAU7DHS2</accession>
<feature type="transmembrane region" description="Helical" evidence="8">
    <location>
        <begin position="217"/>
        <end position="236"/>
    </location>
</feature>
<evidence type="ECO:0000313" key="10">
    <source>
        <dbReference type="EMBL" id="XBH16803.1"/>
    </source>
</evidence>
<feature type="transmembrane region" description="Helical" evidence="8">
    <location>
        <begin position="316"/>
        <end position="342"/>
    </location>
</feature>
<organism evidence="10">
    <name type="scientific">Telmatobacter sp. DSM 110680</name>
    <dbReference type="NCBI Taxonomy" id="3036704"/>
    <lineage>
        <taxon>Bacteria</taxon>
        <taxon>Pseudomonadati</taxon>
        <taxon>Acidobacteriota</taxon>
        <taxon>Terriglobia</taxon>
        <taxon>Terriglobales</taxon>
        <taxon>Acidobacteriaceae</taxon>
        <taxon>Telmatobacter</taxon>
    </lineage>
</organism>
<dbReference type="RefSeq" id="WP_348262031.1">
    <property type="nucleotide sequence ID" value="NZ_CP121196.1"/>
</dbReference>
<evidence type="ECO:0000256" key="1">
    <source>
        <dbReference type="ARBA" id="ARBA00004651"/>
    </source>
</evidence>
<dbReference type="Pfam" id="PF03600">
    <property type="entry name" value="CitMHS"/>
    <property type="match status" value="1"/>
</dbReference>
<feature type="transmembrane region" description="Helical" evidence="8">
    <location>
        <begin position="354"/>
        <end position="380"/>
    </location>
</feature>
<keyword evidence="3" id="KW-0813">Transport</keyword>
<evidence type="ECO:0000256" key="2">
    <source>
        <dbReference type="ARBA" id="ARBA00009843"/>
    </source>
</evidence>
<name>A0AAU7DHS2_9BACT</name>
<keyword evidence="4" id="KW-1003">Cell membrane</keyword>
<keyword evidence="7 8" id="KW-0472">Membrane</keyword>
<evidence type="ECO:0000256" key="4">
    <source>
        <dbReference type="ARBA" id="ARBA00022475"/>
    </source>
</evidence>
<dbReference type="EMBL" id="CP121196">
    <property type="protein sequence ID" value="XBH16803.1"/>
    <property type="molecule type" value="Genomic_DNA"/>
</dbReference>